<accession>A0A0H2RQG2</accession>
<reference evidence="1 2" key="1">
    <citation type="submission" date="2015-04" db="EMBL/GenBank/DDBJ databases">
        <title>Complete genome sequence of Schizopora paradoxa KUC8140, a cosmopolitan wood degrader in East Asia.</title>
        <authorList>
            <consortium name="DOE Joint Genome Institute"/>
            <person name="Min B."/>
            <person name="Park H."/>
            <person name="Jang Y."/>
            <person name="Kim J.-J."/>
            <person name="Kim K.H."/>
            <person name="Pangilinan J."/>
            <person name="Lipzen A."/>
            <person name="Riley R."/>
            <person name="Grigoriev I.V."/>
            <person name="Spatafora J.W."/>
            <person name="Choi I.-G."/>
        </authorList>
    </citation>
    <scope>NUCLEOTIDE SEQUENCE [LARGE SCALE GENOMIC DNA]</scope>
    <source>
        <strain evidence="1 2">KUC8140</strain>
    </source>
</reference>
<gene>
    <name evidence="1" type="ORF">SCHPADRAFT_889474</name>
</gene>
<organism evidence="1 2">
    <name type="scientific">Schizopora paradoxa</name>
    <dbReference type="NCBI Taxonomy" id="27342"/>
    <lineage>
        <taxon>Eukaryota</taxon>
        <taxon>Fungi</taxon>
        <taxon>Dikarya</taxon>
        <taxon>Basidiomycota</taxon>
        <taxon>Agaricomycotina</taxon>
        <taxon>Agaricomycetes</taxon>
        <taxon>Hymenochaetales</taxon>
        <taxon>Schizoporaceae</taxon>
        <taxon>Schizopora</taxon>
    </lineage>
</organism>
<evidence type="ECO:0000313" key="2">
    <source>
        <dbReference type="Proteomes" id="UP000053477"/>
    </source>
</evidence>
<evidence type="ECO:0000313" key="1">
    <source>
        <dbReference type="EMBL" id="KLO14099.1"/>
    </source>
</evidence>
<proteinExistence type="predicted"/>
<sequence>MAHQPDRSCALMVDGRTWTDEGGTSSELGPWSFDTQILDTMEHEQGRKDIEALHIVQDVPSRRPSVISYQVTLHVRTPGSVSKPFERSAELMIDDCRVGISTDLGRSLKLTITTVGSENDGYNIQITIFGIWEFEVMIYWIDGYERL</sequence>
<name>A0A0H2RQG2_9AGAM</name>
<protein>
    <submittedName>
        <fullName evidence="1">Uncharacterized protein</fullName>
    </submittedName>
</protein>
<keyword evidence="2" id="KW-1185">Reference proteome</keyword>
<dbReference type="AlphaFoldDB" id="A0A0H2RQG2"/>
<dbReference type="Proteomes" id="UP000053477">
    <property type="component" value="Unassembled WGS sequence"/>
</dbReference>
<dbReference type="InParanoid" id="A0A0H2RQG2"/>
<dbReference type="EMBL" id="KQ085948">
    <property type="protein sequence ID" value="KLO14099.1"/>
    <property type="molecule type" value="Genomic_DNA"/>
</dbReference>